<dbReference type="EnsemblPlants" id="Zm00001eb313770_T001">
    <property type="protein sequence ID" value="Zm00001eb313770_P001"/>
    <property type="gene ID" value="Zm00001eb313770"/>
</dbReference>
<reference evidence="3" key="1">
    <citation type="submission" date="2015-12" db="EMBL/GenBank/DDBJ databases">
        <title>Update maize B73 reference genome by single molecule sequencing technologies.</title>
        <authorList>
            <consortium name="Maize Genome Sequencing Project"/>
            <person name="Ware D."/>
        </authorList>
    </citation>
    <scope>NUCLEOTIDE SEQUENCE [LARGE SCALE GENOMIC DNA]</scope>
    <source>
        <strain evidence="3">cv. B73</strain>
    </source>
</reference>
<accession>A0A804QBW3</accession>
<organism evidence="2 3">
    <name type="scientific">Zea mays</name>
    <name type="common">Maize</name>
    <dbReference type="NCBI Taxonomy" id="4577"/>
    <lineage>
        <taxon>Eukaryota</taxon>
        <taxon>Viridiplantae</taxon>
        <taxon>Streptophyta</taxon>
        <taxon>Embryophyta</taxon>
        <taxon>Tracheophyta</taxon>
        <taxon>Spermatophyta</taxon>
        <taxon>Magnoliopsida</taxon>
        <taxon>Liliopsida</taxon>
        <taxon>Poales</taxon>
        <taxon>Poaceae</taxon>
        <taxon>PACMAD clade</taxon>
        <taxon>Panicoideae</taxon>
        <taxon>Andropogonodae</taxon>
        <taxon>Andropogoneae</taxon>
        <taxon>Tripsacinae</taxon>
        <taxon>Zea</taxon>
    </lineage>
</organism>
<dbReference type="InParanoid" id="A0A804QBW3"/>
<feature type="region of interest" description="Disordered" evidence="1">
    <location>
        <begin position="1"/>
        <end position="21"/>
    </location>
</feature>
<protein>
    <submittedName>
        <fullName evidence="2">Uncharacterized protein</fullName>
    </submittedName>
</protein>
<dbReference type="Proteomes" id="UP000007305">
    <property type="component" value="Chromosome 7"/>
</dbReference>
<keyword evidence="3" id="KW-1185">Reference proteome</keyword>
<feature type="compositionally biased region" description="Basic and acidic residues" evidence="1">
    <location>
        <begin position="8"/>
        <end position="21"/>
    </location>
</feature>
<evidence type="ECO:0000313" key="2">
    <source>
        <dbReference type="EnsemblPlants" id="Zm00001eb313770_P001"/>
    </source>
</evidence>
<evidence type="ECO:0000313" key="3">
    <source>
        <dbReference type="Proteomes" id="UP000007305"/>
    </source>
</evidence>
<proteinExistence type="predicted"/>
<dbReference type="AlphaFoldDB" id="A0A804QBW3"/>
<dbReference type="Gramene" id="Zm00001eb313770_T001">
    <property type="protein sequence ID" value="Zm00001eb313770_P001"/>
    <property type="gene ID" value="Zm00001eb313770"/>
</dbReference>
<evidence type="ECO:0000256" key="1">
    <source>
        <dbReference type="SAM" id="MobiDB-lite"/>
    </source>
</evidence>
<name>A0A804QBW3_MAIZE</name>
<reference evidence="2" key="2">
    <citation type="submission" date="2019-07" db="EMBL/GenBank/DDBJ databases">
        <authorList>
            <person name="Seetharam A."/>
            <person name="Woodhouse M."/>
            <person name="Cannon E."/>
        </authorList>
    </citation>
    <scope>NUCLEOTIDE SEQUENCE [LARGE SCALE GENOMIC DNA]</scope>
    <source>
        <strain evidence="2">cv. B73</strain>
    </source>
</reference>
<reference evidence="2" key="3">
    <citation type="submission" date="2021-05" db="UniProtKB">
        <authorList>
            <consortium name="EnsemblPlants"/>
        </authorList>
    </citation>
    <scope>IDENTIFICATION</scope>
    <source>
        <strain evidence="2">cv. B73</strain>
    </source>
</reference>
<sequence>MSGCADGESERERGVTEQGRNKEGALVARHLASAWAALCHVLPPASGPSARHLHERNACHLPRVLAHDPTARLREVLSVDAWVAPPATPGSAFLITKENGLLEQDRSYYTAVQMSESAFMDKFICPYKEAAPSLALDYAAACRGEGKTGSHFEPKTIQK</sequence>